<organism evidence="2 3">
    <name type="scientific">Lithospermum erythrorhizon</name>
    <name type="common">Purple gromwell</name>
    <name type="synonym">Lithospermum officinale var. erythrorhizon</name>
    <dbReference type="NCBI Taxonomy" id="34254"/>
    <lineage>
        <taxon>Eukaryota</taxon>
        <taxon>Viridiplantae</taxon>
        <taxon>Streptophyta</taxon>
        <taxon>Embryophyta</taxon>
        <taxon>Tracheophyta</taxon>
        <taxon>Spermatophyta</taxon>
        <taxon>Magnoliopsida</taxon>
        <taxon>eudicotyledons</taxon>
        <taxon>Gunneridae</taxon>
        <taxon>Pentapetalae</taxon>
        <taxon>asterids</taxon>
        <taxon>lamiids</taxon>
        <taxon>Boraginales</taxon>
        <taxon>Boraginaceae</taxon>
        <taxon>Boraginoideae</taxon>
        <taxon>Lithospermeae</taxon>
        <taxon>Lithospermum</taxon>
    </lineage>
</organism>
<sequence>MITRKQTGSLKPKILPSLLASASSSDPLYVPTCYSDAIKYPYWRQAILDEYTSLVQNNIWELVPLTNAHNLIGSKWLYRVKLDPDSSISRYKERLVAQGFKQQYGLNFDQTFSRVIKPATIRTLLTIAVTRKWDLRQLDVKNAFLNETLSETVYMKQPQGFVHPDFPTHACLLQKSLYGLKEAPRAWFQNLFDKFIVALNERFQLNDLGRLNYFLGIEKYIKELLSKYGMVHCTSVKTPITPKGSFMESGSLLSNPHEYKCLVGSLQYLSATRPDITYAVNQASQSMHKPTTLDFSAGKRILRYLAGTSHHGLSITSSSSFQLRGYSDSDWAGCPITRRSTSGYCVFIGPNLIS</sequence>
<keyword evidence="2" id="KW-0812">Transmembrane</keyword>
<evidence type="ECO:0000313" key="3">
    <source>
        <dbReference type="Proteomes" id="UP001454036"/>
    </source>
</evidence>
<keyword evidence="2" id="KW-0472">Membrane</keyword>
<keyword evidence="3" id="KW-1185">Reference proteome</keyword>
<accession>A0AAV3PAH5</accession>
<dbReference type="PANTHER" id="PTHR11439">
    <property type="entry name" value="GAG-POL-RELATED RETROTRANSPOSON"/>
    <property type="match status" value="1"/>
</dbReference>
<reference evidence="2 3" key="1">
    <citation type="submission" date="2024-01" db="EMBL/GenBank/DDBJ databases">
        <title>The complete chloroplast genome sequence of Lithospermum erythrorhizon: insights into the phylogenetic relationship among Boraginaceae species and the maternal lineages of purple gromwells.</title>
        <authorList>
            <person name="Okada T."/>
            <person name="Watanabe K."/>
        </authorList>
    </citation>
    <scope>NUCLEOTIDE SEQUENCE [LARGE SCALE GENOMIC DNA]</scope>
</reference>
<dbReference type="AlphaFoldDB" id="A0AAV3PAH5"/>
<dbReference type="InterPro" id="IPR013103">
    <property type="entry name" value="RVT_2"/>
</dbReference>
<feature type="domain" description="Reverse transcriptase Ty1/copia-type" evidence="1">
    <location>
        <begin position="57"/>
        <end position="192"/>
    </location>
</feature>
<dbReference type="PANTHER" id="PTHR11439:SF455">
    <property type="entry name" value="RLK (RECEPTOR-LIKE PROTEIN KINASE) 8, PUTATIVE-RELATED"/>
    <property type="match status" value="1"/>
</dbReference>
<name>A0AAV3PAH5_LITER</name>
<dbReference type="EMBL" id="BAABME010001269">
    <property type="protein sequence ID" value="GAA0148629.1"/>
    <property type="molecule type" value="Genomic_DNA"/>
</dbReference>
<gene>
    <name evidence="2" type="ORF">LIER_08018</name>
</gene>
<evidence type="ECO:0000313" key="2">
    <source>
        <dbReference type="EMBL" id="GAA0148629.1"/>
    </source>
</evidence>
<dbReference type="InterPro" id="IPR043502">
    <property type="entry name" value="DNA/RNA_pol_sf"/>
</dbReference>
<dbReference type="SUPFAM" id="SSF56672">
    <property type="entry name" value="DNA/RNA polymerases"/>
    <property type="match status" value="1"/>
</dbReference>
<proteinExistence type="predicted"/>
<comment type="caution">
    <text evidence="2">The sequence shown here is derived from an EMBL/GenBank/DDBJ whole genome shotgun (WGS) entry which is preliminary data.</text>
</comment>
<dbReference type="Proteomes" id="UP001454036">
    <property type="component" value="Unassembled WGS sequence"/>
</dbReference>
<keyword evidence="2" id="KW-0675">Receptor</keyword>
<evidence type="ECO:0000259" key="1">
    <source>
        <dbReference type="Pfam" id="PF07727"/>
    </source>
</evidence>
<dbReference type="Pfam" id="PF07727">
    <property type="entry name" value="RVT_2"/>
    <property type="match status" value="1"/>
</dbReference>
<protein>
    <submittedName>
        <fullName evidence="2">Transmembrane signal receptor</fullName>
    </submittedName>
</protein>